<feature type="transmembrane region" description="Helical" evidence="1">
    <location>
        <begin position="237"/>
        <end position="258"/>
    </location>
</feature>
<dbReference type="InterPro" id="IPR018677">
    <property type="entry name" value="DUF2157"/>
</dbReference>
<feature type="transmembrane region" description="Helical" evidence="1">
    <location>
        <begin position="97"/>
        <end position="115"/>
    </location>
</feature>
<feature type="transmembrane region" description="Helical" evidence="1">
    <location>
        <begin position="121"/>
        <end position="138"/>
    </location>
</feature>
<feature type="transmembrane region" description="Helical" evidence="1">
    <location>
        <begin position="290"/>
        <end position="307"/>
    </location>
</feature>
<accession>A0ABV6PJS3</accession>
<evidence type="ECO:0000313" key="3">
    <source>
        <dbReference type="EMBL" id="MFC0590084.1"/>
    </source>
</evidence>
<keyword evidence="1" id="KW-0472">Membrane</keyword>
<dbReference type="RefSeq" id="WP_379481534.1">
    <property type="nucleotide sequence ID" value="NZ_JBHLTL010000006.1"/>
</dbReference>
<feature type="transmembrane region" description="Helical" evidence="1">
    <location>
        <begin position="68"/>
        <end position="85"/>
    </location>
</feature>
<evidence type="ECO:0000313" key="4">
    <source>
        <dbReference type="Proteomes" id="UP001589943"/>
    </source>
</evidence>
<evidence type="ECO:0000256" key="1">
    <source>
        <dbReference type="SAM" id="Phobius"/>
    </source>
</evidence>
<keyword evidence="4" id="KW-1185">Reference proteome</keyword>
<gene>
    <name evidence="3" type="ORF">ACFFF7_11715</name>
</gene>
<sequence length="373" mass="39433">MNERKLSAWVEAGVIDPAAAARIRAFEGQHSRPLALWAVIGIGALAIALGLISVVAANWDAIPATVRLGIHLALLAGAAIALWVLRGRNAWGEEALLFVFGALGLTFMGHIGQAYQTTSPLWQPLAIWLVLFAPLFLLRGQSWLAALGLGGVLIVAVWSFAADHDARDGSFLVFALPTALPLVLAPLGAVLRVRSDRAAFWRRLEELGFGYALGGASLIAITSGIQERATGWYADRAWTNLMIWAAAAFAAAAAVWLVRSDRSNRTAAVVLAAAGIVALLAWPIQSMQVAGALLFMALWAVVAACALRGGWRGVFQLAVAVLALRLIVLSFELEDDLLSSGAGLIVSGLLILGIAWVAVRVARKYAPAKEDAA</sequence>
<feature type="transmembrane region" description="Helical" evidence="1">
    <location>
        <begin position="34"/>
        <end position="56"/>
    </location>
</feature>
<feature type="transmembrane region" description="Helical" evidence="1">
    <location>
        <begin position="314"/>
        <end position="331"/>
    </location>
</feature>
<feature type="transmembrane region" description="Helical" evidence="1">
    <location>
        <begin position="173"/>
        <end position="195"/>
    </location>
</feature>
<feature type="domain" description="DUF2157" evidence="2">
    <location>
        <begin position="8"/>
        <end position="144"/>
    </location>
</feature>
<evidence type="ECO:0000259" key="2">
    <source>
        <dbReference type="Pfam" id="PF09925"/>
    </source>
</evidence>
<organism evidence="3 4">
    <name type="scientific">Novosphingobium aquiterrae</name>
    <dbReference type="NCBI Taxonomy" id="624388"/>
    <lineage>
        <taxon>Bacteria</taxon>
        <taxon>Pseudomonadati</taxon>
        <taxon>Pseudomonadota</taxon>
        <taxon>Alphaproteobacteria</taxon>
        <taxon>Sphingomonadales</taxon>
        <taxon>Sphingomonadaceae</taxon>
        <taxon>Novosphingobium</taxon>
    </lineage>
</organism>
<keyword evidence="1" id="KW-0812">Transmembrane</keyword>
<comment type="caution">
    <text evidence="3">The sequence shown here is derived from an EMBL/GenBank/DDBJ whole genome shotgun (WGS) entry which is preliminary data.</text>
</comment>
<feature type="transmembrane region" description="Helical" evidence="1">
    <location>
        <begin position="207"/>
        <end position="225"/>
    </location>
</feature>
<dbReference type="Proteomes" id="UP001589943">
    <property type="component" value="Unassembled WGS sequence"/>
</dbReference>
<protein>
    <submittedName>
        <fullName evidence="3">DUF2157 domain-containing protein</fullName>
    </submittedName>
</protein>
<proteinExistence type="predicted"/>
<feature type="transmembrane region" description="Helical" evidence="1">
    <location>
        <begin position="337"/>
        <end position="359"/>
    </location>
</feature>
<name>A0ABV6PJS3_9SPHN</name>
<dbReference type="Pfam" id="PF09925">
    <property type="entry name" value="DUF2157"/>
    <property type="match status" value="1"/>
</dbReference>
<feature type="transmembrane region" description="Helical" evidence="1">
    <location>
        <begin position="265"/>
        <end position="284"/>
    </location>
</feature>
<keyword evidence="1" id="KW-1133">Transmembrane helix</keyword>
<feature type="transmembrane region" description="Helical" evidence="1">
    <location>
        <begin position="143"/>
        <end position="161"/>
    </location>
</feature>
<dbReference type="EMBL" id="JBHLTL010000006">
    <property type="protein sequence ID" value="MFC0590084.1"/>
    <property type="molecule type" value="Genomic_DNA"/>
</dbReference>
<reference evidence="3 4" key="1">
    <citation type="submission" date="2024-09" db="EMBL/GenBank/DDBJ databases">
        <authorList>
            <person name="Sun Q."/>
            <person name="Mori K."/>
        </authorList>
    </citation>
    <scope>NUCLEOTIDE SEQUENCE [LARGE SCALE GENOMIC DNA]</scope>
    <source>
        <strain evidence="3 4">NCAIM B.02537</strain>
    </source>
</reference>